<gene>
    <name evidence="7 9" type="primary">tyrS</name>
    <name evidence="10" type="ORF">SAMN05216575_10576</name>
    <name evidence="9" type="ORF">SIM71_16950</name>
</gene>
<dbReference type="CDD" id="cd00805">
    <property type="entry name" value="TyrRS_core"/>
    <property type="match status" value="1"/>
</dbReference>
<dbReference type="InterPro" id="IPR002307">
    <property type="entry name" value="Tyr-tRNA-ligase"/>
</dbReference>
<name>A0A1G7HF86_9GAMM</name>
<proteinExistence type="inferred from homology"/>
<dbReference type="PANTHER" id="PTHR11766">
    <property type="entry name" value="TYROSYL-TRNA SYNTHETASE"/>
    <property type="match status" value="1"/>
</dbReference>
<dbReference type="HAMAP" id="MF_02006">
    <property type="entry name" value="Tyr_tRNA_synth_type1"/>
    <property type="match status" value="1"/>
</dbReference>
<comment type="function">
    <text evidence="7">Catalyzes the attachment of tyrosine to tRNA(Tyr) in a two-step reaction: tyrosine is first activated by ATP to form Tyr-AMP and then transferred to the acceptor end of tRNA(Tyr).</text>
</comment>
<sequence>MSISSPDLLEHLSARGFLHQCTDLDGLRQALAQGPLTFYLGFDATADSLHVGHLQALMLMRHLQRAGHRPLLLIGGATTRIGDPSFRDSSRPVLSEAQIQHNIAGISACFARYIRLGDGPSDGQVVNNADWLDGIGYLQFLDQVGRHFSINRLLTFDAVRNRLDREHSLSFQEFGYTLLQAHDFTELARRHGCTLQLGGADQWANIINGVELGRRQGCAPLFGLTMPLLTTRDGRKMGKSAAGAVWLNGDKLSPYDFWQFWRNCDDADVGRFLALFSELPLDEVARLSALEGAELNQAKIALANAATALAHGEHAAQAAEATAAELFAGSSAAAAVPALYLARERLDGSLSLLQLLLEQGLQPSASAVRRLAAGGGLRLNGATLREAELPLTPQHLGARISLGKKRHYQLQADD</sequence>
<feature type="binding site" evidence="7">
    <location>
        <position position="239"/>
    </location>
    <ligand>
        <name>ATP</name>
        <dbReference type="ChEBI" id="CHEBI:30616"/>
    </ligand>
</feature>
<feature type="short sequence motif" description="'HIGH' region" evidence="7">
    <location>
        <begin position="44"/>
        <end position="53"/>
    </location>
</feature>
<organism evidence="10 11">
    <name type="scientific">Ectopseudomonas alcaliphila</name>
    <dbReference type="NCBI Taxonomy" id="101564"/>
    <lineage>
        <taxon>Bacteria</taxon>
        <taxon>Pseudomonadati</taxon>
        <taxon>Pseudomonadota</taxon>
        <taxon>Gammaproteobacteria</taxon>
        <taxon>Pseudomonadales</taxon>
        <taxon>Pseudomonadaceae</taxon>
        <taxon>Ectopseudomonas</taxon>
    </lineage>
</organism>
<accession>A0A1G7HF86</accession>
<keyword evidence="5 7" id="KW-0030">Aminoacyl-tRNA synthetase</keyword>
<protein>
    <recommendedName>
        <fullName evidence="7">Tyrosine--tRNA ligase</fullName>
        <ecNumber evidence="7">6.1.1.1</ecNumber>
    </recommendedName>
    <alternativeName>
        <fullName evidence="7">Tyrosyl-tRNA synthetase</fullName>
        <shortName evidence="7">TyrRS</shortName>
    </alternativeName>
</protein>
<keyword evidence="4 7" id="KW-0648">Protein biosynthesis</keyword>
<reference evidence="9 12" key="2">
    <citation type="submission" date="2023-11" db="EMBL/GenBank/DDBJ databases">
        <title>MicrobeMod: A computational toolkit for identifying prokaryotic methylation and restriction-modification with nanopore sequencing.</title>
        <authorList>
            <person name="Crits-Christoph A."/>
            <person name="Kang S.C."/>
            <person name="Lee H."/>
            <person name="Ostrov N."/>
        </authorList>
    </citation>
    <scope>NUCLEOTIDE SEQUENCE [LARGE SCALE GENOMIC DNA]</scope>
    <source>
        <strain evidence="9 12">ATCC BAA-571</strain>
    </source>
</reference>
<evidence type="ECO:0000256" key="5">
    <source>
        <dbReference type="ARBA" id="ARBA00023146"/>
    </source>
</evidence>
<dbReference type="PROSITE" id="PS50889">
    <property type="entry name" value="S4"/>
    <property type="match status" value="1"/>
</dbReference>
<evidence type="ECO:0000256" key="4">
    <source>
        <dbReference type="ARBA" id="ARBA00022917"/>
    </source>
</evidence>
<keyword evidence="8" id="KW-0694">RNA-binding</keyword>
<dbReference type="EC" id="6.1.1.1" evidence="7"/>
<keyword evidence="7" id="KW-0963">Cytoplasm</keyword>
<evidence type="ECO:0000256" key="3">
    <source>
        <dbReference type="ARBA" id="ARBA00022840"/>
    </source>
</evidence>
<dbReference type="EMBL" id="JAWXXP010000001">
    <property type="protein sequence ID" value="MDX5993760.1"/>
    <property type="molecule type" value="Genomic_DNA"/>
</dbReference>
<dbReference type="InterPro" id="IPR002305">
    <property type="entry name" value="aa-tRNA-synth_Ic"/>
</dbReference>
<feature type="binding site" evidence="7">
    <location>
        <position position="39"/>
    </location>
    <ligand>
        <name>L-tyrosine</name>
        <dbReference type="ChEBI" id="CHEBI:58315"/>
    </ligand>
</feature>
<evidence type="ECO:0000256" key="6">
    <source>
        <dbReference type="ARBA" id="ARBA00048248"/>
    </source>
</evidence>
<dbReference type="Gene3D" id="3.40.50.620">
    <property type="entry name" value="HUPs"/>
    <property type="match status" value="1"/>
</dbReference>
<evidence type="ECO:0000256" key="2">
    <source>
        <dbReference type="ARBA" id="ARBA00022741"/>
    </source>
</evidence>
<keyword evidence="2 7" id="KW-0547">Nucleotide-binding</keyword>
<comment type="subcellular location">
    <subcellularLocation>
        <location evidence="7">Cytoplasm</location>
    </subcellularLocation>
</comment>
<comment type="subunit">
    <text evidence="7">Homodimer.</text>
</comment>
<reference evidence="10 11" key="1">
    <citation type="submission" date="2016-10" db="EMBL/GenBank/DDBJ databases">
        <authorList>
            <person name="de Groot N.N."/>
        </authorList>
    </citation>
    <scope>NUCLEOTIDE SEQUENCE [LARGE SCALE GENOMIC DNA]</scope>
    <source>
        <strain evidence="10 11">JCM 10630</strain>
    </source>
</reference>
<dbReference type="RefSeq" id="WP_074679712.1">
    <property type="nucleotide sequence ID" value="NZ_CBCSET010000007.1"/>
</dbReference>
<dbReference type="NCBIfam" id="TIGR00234">
    <property type="entry name" value="tyrS"/>
    <property type="match status" value="1"/>
</dbReference>
<evidence type="ECO:0000313" key="12">
    <source>
        <dbReference type="Proteomes" id="UP001278050"/>
    </source>
</evidence>
<dbReference type="AlphaFoldDB" id="A0A1G7HF86"/>
<feature type="short sequence motif" description="'KMSKS' region" evidence="7">
    <location>
        <begin position="236"/>
        <end position="240"/>
    </location>
</feature>
<dbReference type="SUPFAM" id="SSF52374">
    <property type="entry name" value="Nucleotidylyl transferase"/>
    <property type="match status" value="1"/>
</dbReference>
<dbReference type="PRINTS" id="PR01040">
    <property type="entry name" value="TRNASYNTHTYR"/>
</dbReference>
<evidence type="ECO:0000256" key="7">
    <source>
        <dbReference type="HAMAP-Rule" id="MF_02006"/>
    </source>
</evidence>
<dbReference type="GO" id="GO:0006437">
    <property type="term" value="P:tyrosyl-tRNA aminoacylation"/>
    <property type="evidence" value="ECO:0007669"/>
    <property type="project" value="UniProtKB-UniRule"/>
</dbReference>
<dbReference type="InterPro" id="IPR014729">
    <property type="entry name" value="Rossmann-like_a/b/a_fold"/>
</dbReference>
<dbReference type="InterPro" id="IPR024088">
    <property type="entry name" value="Tyr-tRNA-ligase_bac-type"/>
</dbReference>
<dbReference type="Proteomes" id="UP000182413">
    <property type="component" value="Unassembled WGS sequence"/>
</dbReference>
<dbReference type="FunFam" id="1.10.240.10:FF:000001">
    <property type="entry name" value="Tyrosine--tRNA ligase"/>
    <property type="match status" value="1"/>
</dbReference>
<dbReference type="InterPro" id="IPR024107">
    <property type="entry name" value="Tyr-tRNA-ligase_bac_1"/>
</dbReference>
<dbReference type="GO" id="GO:0005829">
    <property type="term" value="C:cytosol"/>
    <property type="evidence" value="ECO:0007669"/>
    <property type="project" value="TreeGrafter"/>
</dbReference>
<evidence type="ECO:0000313" key="10">
    <source>
        <dbReference type="EMBL" id="SDE99038.1"/>
    </source>
</evidence>
<evidence type="ECO:0000313" key="9">
    <source>
        <dbReference type="EMBL" id="MDX5993760.1"/>
    </source>
</evidence>
<dbReference type="EMBL" id="FNAE01000005">
    <property type="protein sequence ID" value="SDE99038.1"/>
    <property type="molecule type" value="Genomic_DNA"/>
</dbReference>
<dbReference type="Gene3D" id="1.10.240.10">
    <property type="entry name" value="Tyrosyl-Transfer RNA Synthetase"/>
    <property type="match status" value="1"/>
</dbReference>
<dbReference type="GO" id="GO:0003723">
    <property type="term" value="F:RNA binding"/>
    <property type="evidence" value="ECO:0007669"/>
    <property type="project" value="UniProtKB-KW"/>
</dbReference>
<dbReference type="InterPro" id="IPR036986">
    <property type="entry name" value="S4_RNA-bd_sf"/>
</dbReference>
<feature type="binding site" evidence="7">
    <location>
        <position position="176"/>
    </location>
    <ligand>
        <name>L-tyrosine</name>
        <dbReference type="ChEBI" id="CHEBI:58315"/>
    </ligand>
</feature>
<dbReference type="GO" id="GO:0005524">
    <property type="term" value="F:ATP binding"/>
    <property type="evidence" value="ECO:0007669"/>
    <property type="project" value="UniProtKB-UniRule"/>
</dbReference>
<keyword evidence="1 7" id="KW-0436">Ligase</keyword>
<dbReference type="Gene3D" id="3.10.290.10">
    <property type="entry name" value="RNA-binding S4 domain"/>
    <property type="match status" value="1"/>
</dbReference>
<comment type="catalytic activity">
    <reaction evidence="6 7">
        <text>tRNA(Tyr) + L-tyrosine + ATP = L-tyrosyl-tRNA(Tyr) + AMP + diphosphate + H(+)</text>
        <dbReference type="Rhea" id="RHEA:10220"/>
        <dbReference type="Rhea" id="RHEA-COMP:9706"/>
        <dbReference type="Rhea" id="RHEA-COMP:9707"/>
        <dbReference type="ChEBI" id="CHEBI:15378"/>
        <dbReference type="ChEBI" id="CHEBI:30616"/>
        <dbReference type="ChEBI" id="CHEBI:33019"/>
        <dbReference type="ChEBI" id="CHEBI:58315"/>
        <dbReference type="ChEBI" id="CHEBI:78442"/>
        <dbReference type="ChEBI" id="CHEBI:78536"/>
        <dbReference type="ChEBI" id="CHEBI:456215"/>
        <dbReference type="EC" id="6.1.1.1"/>
    </reaction>
</comment>
<dbReference type="Pfam" id="PF00579">
    <property type="entry name" value="tRNA-synt_1b"/>
    <property type="match status" value="1"/>
</dbReference>
<evidence type="ECO:0000256" key="1">
    <source>
        <dbReference type="ARBA" id="ARBA00022598"/>
    </source>
</evidence>
<comment type="similarity">
    <text evidence="7">Belongs to the class-I aminoacyl-tRNA synthetase family. TyrS type 1 subfamily.</text>
</comment>
<dbReference type="SUPFAM" id="SSF55174">
    <property type="entry name" value="Alpha-L RNA-binding motif"/>
    <property type="match status" value="1"/>
</dbReference>
<evidence type="ECO:0000313" key="11">
    <source>
        <dbReference type="Proteomes" id="UP000182413"/>
    </source>
</evidence>
<evidence type="ECO:0000256" key="8">
    <source>
        <dbReference type="PROSITE-ProRule" id="PRU00182"/>
    </source>
</evidence>
<dbReference type="OrthoDB" id="9804243at2"/>
<dbReference type="PANTHER" id="PTHR11766:SF0">
    <property type="entry name" value="TYROSINE--TRNA LIGASE, MITOCHONDRIAL"/>
    <property type="match status" value="1"/>
</dbReference>
<dbReference type="Proteomes" id="UP001278050">
    <property type="component" value="Unassembled WGS sequence"/>
</dbReference>
<feature type="binding site" evidence="7">
    <location>
        <position position="180"/>
    </location>
    <ligand>
        <name>L-tyrosine</name>
        <dbReference type="ChEBI" id="CHEBI:58315"/>
    </ligand>
</feature>
<keyword evidence="3 7" id="KW-0067">ATP-binding</keyword>
<keyword evidence="12" id="KW-1185">Reference proteome</keyword>
<dbReference type="GO" id="GO:0004831">
    <property type="term" value="F:tyrosine-tRNA ligase activity"/>
    <property type="evidence" value="ECO:0007669"/>
    <property type="project" value="UniProtKB-UniRule"/>
</dbReference>